<dbReference type="EMBL" id="VSSQ01068482">
    <property type="protein sequence ID" value="MPN20668.1"/>
    <property type="molecule type" value="Genomic_DNA"/>
</dbReference>
<evidence type="ECO:0000313" key="2">
    <source>
        <dbReference type="EMBL" id="MPN20668.1"/>
    </source>
</evidence>
<feature type="compositionally biased region" description="Basic and acidic residues" evidence="1">
    <location>
        <begin position="124"/>
        <end position="138"/>
    </location>
</feature>
<name>A0A645G1G3_9ZZZZ</name>
<comment type="caution">
    <text evidence="2">The sequence shown here is derived from an EMBL/GenBank/DDBJ whole genome shotgun (WGS) entry which is preliminary data.</text>
</comment>
<gene>
    <name evidence="2" type="ORF">SDC9_168047</name>
</gene>
<accession>A0A645G1G3</accession>
<feature type="region of interest" description="Disordered" evidence="1">
    <location>
        <begin position="124"/>
        <end position="143"/>
    </location>
</feature>
<proteinExistence type="predicted"/>
<evidence type="ECO:0000256" key="1">
    <source>
        <dbReference type="SAM" id="MobiDB-lite"/>
    </source>
</evidence>
<organism evidence="2">
    <name type="scientific">bioreactor metagenome</name>
    <dbReference type="NCBI Taxonomy" id="1076179"/>
    <lineage>
        <taxon>unclassified sequences</taxon>
        <taxon>metagenomes</taxon>
        <taxon>ecological metagenomes</taxon>
    </lineage>
</organism>
<sequence length="177" mass="19447">MGASQGNLRPLSDEKGGPLSHRHQAHSHQHECQGAAAGASNQLQYSGGGRLRQRQDEVFYQAKSDAGELLLYRLRPQGRNLPRRGRTAGSGGLRGDCVQFGGYGALRLLQPFYVPALGHRCHQAGDKSHPEHHAKEVPDNGPLLGKVRNGAAHCYHFIPHARSNRERTELCHGHVYD</sequence>
<feature type="region of interest" description="Disordered" evidence="1">
    <location>
        <begin position="1"/>
        <end position="36"/>
    </location>
</feature>
<protein>
    <submittedName>
        <fullName evidence="2">Uncharacterized protein</fullName>
    </submittedName>
</protein>
<dbReference type="AlphaFoldDB" id="A0A645G1G3"/>
<reference evidence="2" key="1">
    <citation type="submission" date="2019-08" db="EMBL/GenBank/DDBJ databases">
        <authorList>
            <person name="Kucharzyk K."/>
            <person name="Murdoch R.W."/>
            <person name="Higgins S."/>
            <person name="Loffler F."/>
        </authorList>
    </citation>
    <scope>NUCLEOTIDE SEQUENCE</scope>
</reference>